<dbReference type="AlphaFoldDB" id="A0A7G2EWH1"/>
<organism evidence="1 2">
    <name type="scientific">Arabidopsis thaliana</name>
    <name type="common">Mouse-ear cress</name>
    <dbReference type="NCBI Taxonomy" id="3702"/>
    <lineage>
        <taxon>Eukaryota</taxon>
        <taxon>Viridiplantae</taxon>
        <taxon>Streptophyta</taxon>
        <taxon>Embryophyta</taxon>
        <taxon>Tracheophyta</taxon>
        <taxon>Spermatophyta</taxon>
        <taxon>Magnoliopsida</taxon>
        <taxon>eudicotyledons</taxon>
        <taxon>Gunneridae</taxon>
        <taxon>Pentapetalae</taxon>
        <taxon>rosids</taxon>
        <taxon>malvids</taxon>
        <taxon>Brassicales</taxon>
        <taxon>Brassicaceae</taxon>
        <taxon>Camelineae</taxon>
        <taxon>Arabidopsis</taxon>
    </lineage>
</organism>
<name>A0A7G2EWH1_ARATH</name>
<proteinExistence type="predicted"/>
<reference evidence="1 2" key="1">
    <citation type="submission" date="2020-09" db="EMBL/GenBank/DDBJ databases">
        <authorList>
            <person name="Ashkenazy H."/>
        </authorList>
    </citation>
    <scope>NUCLEOTIDE SEQUENCE [LARGE SCALE GENOMIC DNA]</scope>
    <source>
        <strain evidence="2">cv. Cdm-0</strain>
    </source>
</reference>
<gene>
    <name evidence="1" type="ORF">AT9943_LOCUS13554</name>
</gene>
<accession>A0A7G2EWH1</accession>
<dbReference type="EMBL" id="LR881468">
    <property type="protein sequence ID" value="CAD5325736.1"/>
    <property type="molecule type" value="Genomic_DNA"/>
</dbReference>
<sequence length="53" mass="5982">MYREDECCGEGRNVAVLGIFEPDSFSIEGVTGFLYRCVGEVEILRGRNHNLTE</sequence>
<protein>
    <submittedName>
        <fullName evidence="1">(thale cress) hypothetical protein</fullName>
    </submittedName>
</protein>
<dbReference type="Proteomes" id="UP000516314">
    <property type="component" value="Chromosome 3"/>
</dbReference>
<evidence type="ECO:0000313" key="2">
    <source>
        <dbReference type="Proteomes" id="UP000516314"/>
    </source>
</evidence>
<evidence type="ECO:0000313" key="1">
    <source>
        <dbReference type="EMBL" id="CAD5325736.1"/>
    </source>
</evidence>